<name>A0A6A6Q8D8_9PEZI</name>
<dbReference type="EMBL" id="MU004202">
    <property type="protein sequence ID" value="KAF2488552.1"/>
    <property type="molecule type" value="Genomic_DNA"/>
</dbReference>
<keyword evidence="2" id="KW-1185">Reference proteome</keyword>
<dbReference type="GO" id="GO:0016787">
    <property type="term" value="F:hydrolase activity"/>
    <property type="evidence" value="ECO:0007669"/>
    <property type="project" value="UniProtKB-KW"/>
</dbReference>
<dbReference type="SUPFAM" id="SSF53474">
    <property type="entry name" value="alpha/beta-Hydrolases"/>
    <property type="match status" value="1"/>
</dbReference>
<dbReference type="PANTHER" id="PTHR43194">
    <property type="entry name" value="HYDROLASE ALPHA/BETA FOLD FAMILY"/>
    <property type="match status" value="1"/>
</dbReference>
<sequence>MLFSQIVARSTFILGRVYEALAGSPDGGNIPPTRDYFYVGGHYENITTGNSTNQYMIGHIYVERLTPPKVTQPYPIIFVAGSGQTGTNFLTTPDNRPGWSTHFLSLGYVVYLTDQPSRGRSPWYPGIGSIAAFDTHKVETLFTAPEDYGLWPQAHLHTQWPGTGHPGDPVFDAFYATQVQLQADKLISEETNAKAYAALLDRIGPAHLITHSQAGAYGWRIGDARPNLVKAIVALEPSGPPFENAFPFEGRERTWGITDLEVTYEPTAGPNATDLYTVTIAAKDEEHTSCILQAEPAKRLKNLSRVKVLVVTAEASFHQPYDYCTVLYLRQAGVEVEFLDLGEVGVRGNGHMMFMELNGEQIADQVGAWFERQKA</sequence>
<protein>
    <submittedName>
        <fullName evidence="1">Alpha/beta-hydrolase</fullName>
    </submittedName>
</protein>
<accession>A0A6A6Q8D8</accession>
<gene>
    <name evidence="1" type="ORF">BU16DRAFT_553772</name>
</gene>
<reference evidence="1" key="1">
    <citation type="journal article" date="2020" name="Stud. Mycol.">
        <title>101 Dothideomycetes genomes: a test case for predicting lifestyles and emergence of pathogens.</title>
        <authorList>
            <person name="Haridas S."/>
            <person name="Albert R."/>
            <person name="Binder M."/>
            <person name="Bloem J."/>
            <person name="Labutti K."/>
            <person name="Salamov A."/>
            <person name="Andreopoulos B."/>
            <person name="Baker S."/>
            <person name="Barry K."/>
            <person name="Bills G."/>
            <person name="Bluhm B."/>
            <person name="Cannon C."/>
            <person name="Castanera R."/>
            <person name="Culley D."/>
            <person name="Daum C."/>
            <person name="Ezra D."/>
            <person name="Gonzalez J."/>
            <person name="Henrissat B."/>
            <person name="Kuo A."/>
            <person name="Liang C."/>
            <person name="Lipzen A."/>
            <person name="Lutzoni F."/>
            <person name="Magnuson J."/>
            <person name="Mondo S."/>
            <person name="Nolan M."/>
            <person name="Ohm R."/>
            <person name="Pangilinan J."/>
            <person name="Park H.-J."/>
            <person name="Ramirez L."/>
            <person name="Alfaro M."/>
            <person name="Sun H."/>
            <person name="Tritt A."/>
            <person name="Yoshinaga Y."/>
            <person name="Zwiers L.-H."/>
            <person name="Turgeon B."/>
            <person name="Goodwin S."/>
            <person name="Spatafora J."/>
            <person name="Crous P."/>
            <person name="Grigoriev I."/>
        </authorList>
    </citation>
    <scope>NUCLEOTIDE SEQUENCE</scope>
    <source>
        <strain evidence="1">CBS 269.34</strain>
    </source>
</reference>
<dbReference type="CDD" id="cd12809">
    <property type="entry name" value="Esterase_713_like-2"/>
    <property type="match status" value="1"/>
</dbReference>
<dbReference type="AlphaFoldDB" id="A0A6A6Q8D8"/>
<proteinExistence type="predicted"/>
<evidence type="ECO:0000313" key="2">
    <source>
        <dbReference type="Proteomes" id="UP000799750"/>
    </source>
</evidence>
<keyword evidence="1" id="KW-0378">Hydrolase</keyword>
<evidence type="ECO:0000313" key="1">
    <source>
        <dbReference type="EMBL" id="KAF2488552.1"/>
    </source>
</evidence>
<dbReference type="Proteomes" id="UP000799750">
    <property type="component" value="Unassembled WGS sequence"/>
</dbReference>
<dbReference type="PANTHER" id="PTHR43194:SF4">
    <property type="entry name" value="AB HYDROLASE-1 DOMAIN-CONTAINING PROTEIN"/>
    <property type="match status" value="1"/>
</dbReference>
<dbReference type="OrthoDB" id="9978720at2759"/>
<organism evidence="1 2">
    <name type="scientific">Lophium mytilinum</name>
    <dbReference type="NCBI Taxonomy" id="390894"/>
    <lineage>
        <taxon>Eukaryota</taxon>
        <taxon>Fungi</taxon>
        <taxon>Dikarya</taxon>
        <taxon>Ascomycota</taxon>
        <taxon>Pezizomycotina</taxon>
        <taxon>Dothideomycetes</taxon>
        <taxon>Pleosporomycetidae</taxon>
        <taxon>Mytilinidiales</taxon>
        <taxon>Mytilinidiaceae</taxon>
        <taxon>Lophium</taxon>
    </lineage>
</organism>
<dbReference type="Gene3D" id="3.40.50.1820">
    <property type="entry name" value="alpha/beta hydrolase"/>
    <property type="match status" value="1"/>
</dbReference>
<dbReference type="InterPro" id="IPR050228">
    <property type="entry name" value="Carboxylesterase_BioH"/>
</dbReference>
<dbReference type="InterPro" id="IPR029058">
    <property type="entry name" value="AB_hydrolase_fold"/>
</dbReference>